<organism evidence="2 3">
    <name type="scientific">Candidatus Doudnabacteria bacterium RIFCSPLOWO2_01_FULL_44_21</name>
    <dbReference type="NCBI Taxonomy" id="1817841"/>
    <lineage>
        <taxon>Bacteria</taxon>
        <taxon>Candidatus Doudnaibacteriota</taxon>
    </lineage>
</organism>
<evidence type="ECO:0000313" key="2">
    <source>
        <dbReference type="EMBL" id="OGE94740.1"/>
    </source>
</evidence>
<comment type="subunit">
    <text evidence="1">Heterotrimer of A, B and C subunits.</text>
</comment>
<evidence type="ECO:0000313" key="3">
    <source>
        <dbReference type="Proteomes" id="UP000177281"/>
    </source>
</evidence>
<dbReference type="InterPro" id="IPR036113">
    <property type="entry name" value="Asp/Glu-ADT_sf_sub_c"/>
</dbReference>
<dbReference type="GO" id="GO:0050567">
    <property type="term" value="F:glutaminyl-tRNA synthase (glutamine-hydrolyzing) activity"/>
    <property type="evidence" value="ECO:0007669"/>
    <property type="project" value="UniProtKB-UniRule"/>
</dbReference>
<gene>
    <name evidence="1" type="primary">gatC</name>
    <name evidence="2" type="ORF">A3B10_04495</name>
</gene>
<dbReference type="Proteomes" id="UP000177281">
    <property type="component" value="Unassembled WGS sequence"/>
</dbReference>
<keyword evidence="1" id="KW-0436">Ligase</keyword>
<comment type="similarity">
    <text evidence="1">Belongs to the GatC family.</text>
</comment>
<keyword evidence="1" id="KW-0547">Nucleotide-binding</keyword>
<dbReference type="Gene3D" id="1.10.20.60">
    <property type="entry name" value="Glu-tRNAGln amidotransferase C subunit, N-terminal domain"/>
    <property type="match status" value="1"/>
</dbReference>
<comment type="function">
    <text evidence="1">Allows the formation of correctly charged Asn-tRNA(Asn) or Gln-tRNA(Gln) through the transamidation of misacylated Asp-tRNA(Asn) or Glu-tRNA(Gln) in organisms which lack either or both of asparaginyl-tRNA or glutaminyl-tRNA synthetases. The reaction takes place in the presence of glutamine and ATP through an activated phospho-Asp-tRNA(Asn) or phospho-Glu-tRNA(Gln).</text>
</comment>
<dbReference type="STRING" id="1817841.A3B10_04495"/>
<dbReference type="SUPFAM" id="SSF141000">
    <property type="entry name" value="Glu-tRNAGln amidotransferase C subunit"/>
    <property type="match status" value="1"/>
</dbReference>
<accession>A0A1F5PYS5</accession>
<sequence length="94" mass="10632">MSISLDEVNRIAKLARINFSDEEKQKFPSELSAILDYVGQLKKLEDQTLPTVEDPDAVNRMRTDVAEGQADPEIFLNQAPNRQGKFIKVKSVLE</sequence>
<comment type="catalytic activity">
    <reaction evidence="1">
        <text>L-aspartyl-tRNA(Asn) + L-glutamine + ATP + H2O = L-asparaginyl-tRNA(Asn) + L-glutamate + ADP + phosphate + 2 H(+)</text>
        <dbReference type="Rhea" id="RHEA:14513"/>
        <dbReference type="Rhea" id="RHEA-COMP:9674"/>
        <dbReference type="Rhea" id="RHEA-COMP:9677"/>
        <dbReference type="ChEBI" id="CHEBI:15377"/>
        <dbReference type="ChEBI" id="CHEBI:15378"/>
        <dbReference type="ChEBI" id="CHEBI:29985"/>
        <dbReference type="ChEBI" id="CHEBI:30616"/>
        <dbReference type="ChEBI" id="CHEBI:43474"/>
        <dbReference type="ChEBI" id="CHEBI:58359"/>
        <dbReference type="ChEBI" id="CHEBI:78515"/>
        <dbReference type="ChEBI" id="CHEBI:78516"/>
        <dbReference type="ChEBI" id="CHEBI:456216"/>
    </reaction>
</comment>
<dbReference type="AlphaFoldDB" id="A0A1F5PYS5"/>
<comment type="catalytic activity">
    <reaction evidence="1">
        <text>L-glutamyl-tRNA(Gln) + L-glutamine + ATP + H2O = L-glutaminyl-tRNA(Gln) + L-glutamate + ADP + phosphate + H(+)</text>
        <dbReference type="Rhea" id="RHEA:17521"/>
        <dbReference type="Rhea" id="RHEA-COMP:9681"/>
        <dbReference type="Rhea" id="RHEA-COMP:9684"/>
        <dbReference type="ChEBI" id="CHEBI:15377"/>
        <dbReference type="ChEBI" id="CHEBI:15378"/>
        <dbReference type="ChEBI" id="CHEBI:29985"/>
        <dbReference type="ChEBI" id="CHEBI:30616"/>
        <dbReference type="ChEBI" id="CHEBI:43474"/>
        <dbReference type="ChEBI" id="CHEBI:58359"/>
        <dbReference type="ChEBI" id="CHEBI:78520"/>
        <dbReference type="ChEBI" id="CHEBI:78521"/>
        <dbReference type="ChEBI" id="CHEBI:456216"/>
    </reaction>
</comment>
<name>A0A1F5PYS5_9BACT</name>
<dbReference type="NCBIfam" id="TIGR00135">
    <property type="entry name" value="gatC"/>
    <property type="match status" value="1"/>
</dbReference>
<proteinExistence type="inferred from homology"/>
<dbReference type="GO" id="GO:0050566">
    <property type="term" value="F:asparaginyl-tRNA synthase (glutamine-hydrolyzing) activity"/>
    <property type="evidence" value="ECO:0007669"/>
    <property type="project" value="RHEA"/>
</dbReference>
<evidence type="ECO:0000256" key="1">
    <source>
        <dbReference type="HAMAP-Rule" id="MF_00122"/>
    </source>
</evidence>
<dbReference type="EMBL" id="MFFB01000010">
    <property type="protein sequence ID" value="OGE94740.1"/>
    <property type="molecule type" value="Genomic_DNA"/>
</dbReference>
<protein>
    <recommendedName>
        <fullName evidence="1">Aspartyl/glutamyl-tRNA(Asn/Gln) amidotransferase subunit C</fullName>
        <shortName evidence="1">Asp/Glu-ADT subunit C</shortName>
        <ecNumber evidence="1">6.3.5.-</ecNumber>
    </recommendedName>
</protein>
<dbReference type="EC" id="6.3.5.-" evidence="1"/>
<dbReference type="HAMAP" id="MF_00122">
    <property type="entry name" value="GatC"/>
    <property type="match status" value="1"/>
</dbReference>
<dbReference type="PANTHER" id="PTHR15004">
    <property type="entry name" value="GLUTAMYL-TRNA(GLN) AMIDOTRANSFERASE SUBUNIT C, MITOCHONDRIAL"/>
    <property type="match status" value="1"/>
</dbReference>
<dbReference type="Pfam" id="PF02686">
    <property type="entry name" value="GatC"/>
    <property type="match status" value="1"/>
</dbReference>
<keyword evidence="1" id="KW-0067">ATP-binding</keyword>
<reference evidence="2 3" key="1">
    <citation type="journal article" date="2016" name="Nat. Commun.">
        <title>Thousands of microbial genomes shed light on interconnected biogeochemical processes in an aquifer system.</title>
        <authorList>
            <person name="Anantharaman K."/>
            <person name="Brown C.T."/>
            <person name="Hug L.A."/>
            <person name="Sharon I."/>
            <person name="Castelle C.J."/>
            <person name="Probst A.J."/>
            <person name="Thomas B.C."/>
            <person name="Singh A."/>
            <person name="Wilkins M.J."/>
            <person name="Karaoz U."/>
            <person name="Brodie E.L."/>
            <person name="Williams K.H."/>
            <person name="Hubbard S.S."/>
            <person name="Banfield J.F."/>
        </authorList>
    </citation>
    <scope>NUCLEOTIDE SEQUENCE [LARGE SCALE GENOMIC DNA]</scope>
</reference>
<dbReference type="PANTHER" id="PTHR15004:SF0">
    <property type="entry name" value="GLUTAMYL-TRNA(GLN) AMIDOTRANSFERASE SUBUNIT C, MITOCHONDRIAL"/>
    <property type="match status" value="1"/>
</dbReference>
<dbReference type="GO" id="GO:0070681">
    <property type="term" value="P:glutaminyl-tRNAGln biosynthesis via transamidation"/>
    <property type="evidence" value="ECO:0007669"/>
    <property type="project" value="TreeGrafter"/>
</dbReference>
<keyword evidence="1" id="KW-0648">Protein biosynthesis</keyword>
<dbReference type="GO" id="GO:0006450">
    <property type="term" value="P:regulation of translational fidelity"/>
    <property type="evidence" value="ECO:0007669"/>
    <property type="project" value="InterPro"/>
</dbReference>
<dbReference type="GO" id="GO:0005524">
    <property type="term" value="F:ATP binding"/>
    <property type="evidence" value="ECO:0007669"/>
    <property type="project" value="UniProtKB-KW"/>
</dbReference>
<dbReference type="InterPro" id="IPR003837">
    <property type="entry name" value="GatC"/>
</dbReference>
<comment type="caution">
    <text evidence="2">The sequence shown here is derived from an EMBL/GenBank/DDBJ whole genome shotgun (WGS) entry which is preliminary data.</text>
</comment>
<dbReference type="GO" id="GO:0006412">
    <property type="term" value="P:translation"/>
    <property type="evidence" value="ECO:0007669"/>
    <property type="project" value="UniProtKB-UniRule"/>
</dbReference>